<protein>
    <submittedName>
        <fullName evidence="3">Transposon Tf2-1 polyprotein</fullName>
    </submittedName>
</protein>
<dbReference type="InterPro" id="IPR036397">
    <property type="entry name" value="RNaseH_sf"/>
</dbReference>
<organism evidence="3 4">
    <name type="scientific">Trifolium medium</name>
    <dbReference type="NCBI Taxonomy" id="97028"/>
    <lineage>
        <taxon>Eukaryota</taxon>
        <taxon>Viridiplantae</taxon>
        <taxon>Streptophyta</taxon>
        <taxon>Embryophyta</taxon>
        <taxon>Tracheophyta</taxon>
        <taxon>Spermatophyta</taxon>
        <taxon>Magnoliopsida</taxon>
        <taxon>eudicotyledons</taxon>
        <taxon>Gunneridae</taxon>
        <taxon>Pentapetalae</taxon>
        <taxon>rosids</taxon>
        <taxon>fabids</taxon>
        <taxon>Fabales</taxon>
        <taxon>Fabaceae</taxon>
        <taxon>Papilionoideae</taxon>
        <taxon>50 kb inversion clade</taxon>
        <taxon>NPAAA clade</taxon>
        <taxon>Hologalegina</taxon>
        <taxon>IRL clade</taxon>
        <taxon>Trifolieae</taxon>
        <taxon>Trifolium</taxon>
    </lineage>
</organism>
<feature type="domain" description="Tf2-1-like SH3-like" evidence="2">
    <location>
        <begin position="103"/>
        <end position="167"/>
    </location>
</feature>
<dbReference type="AlphaFoldDB" id="A0A392P655"/>
<evidence type="ECO:0000313" key="3">
    <source>
        <dbReference type="EMBL" id="MCI07262.1"/>
    </source>
</evidence>
<dbReference type="EMBL" id="LXQA010064782">
    <property type="protein sequence ID" value="MCI07262.1"/>
    <property type="molecule type" value="Genomic_DNA"/>
</dbReference>
<dbReference type="GO" id="GO:0003676">
    <property type="term" value="F:nucleic acid binding"/>
    <property type="evidence" value="ECO:0007669"/>
    <property type="project" value="InterPro"/>
</dbReference>
<dbReference type="Gene3D" id="3.30.420.10">
    <property type="entry name" value="Ribonuclease H-like superfamily/Ribonuclease H"/>
    <property type="match status" value="1"/>
</dbReference>
<dbReference type="Proteomes" id="UP000265520">
    <property type="component" value="Unassembled WGS sequence"/>
</dbReference>
<sequence length="253" mass="29031">MYLRCFTHENPKGWVKALPWAEFWYNTAYHMSLGMTPFKALYGREPPVLVKQNYAIEDPAEVIEQLTNRDTLLAKLKANLLRAQQVMKNQADKKRLEVSLQVGDEVLVKLQPYRQHSAALRKNQKLSMKYFGPFKVLAKIGTVAYKLELPSTARIHPIFHVSQLKLFKGNTHEPYMPLPLTVSEMGPIIQPLKENSVQEEATWEDVEDMKASYPDFIIQANLEDKVALKGKGSVMNERAREEHAHTNDESPIE</sequence>
<dbReference type="InterPro" id="IPR056924">
    <property type="entry name" value="SH3_Tf2-1"/>
</dbReference>
<evidence type="ECO:0000259" key="2">
    <source>
        <dbReference type="Pfam" id="PF24626"/>
    </source>
</evidence>
<dbReference type="SUPFAM" id="SSF53098">
    <property type="entry name" value="Ribonuclease H-like"/>
    <property type="match status" value="1"/>
</dbReference>
<feature type="non-terminal residue" evidence="3">
    <location>
        <position position="253"/>
    </location>
</feature>
<keyword evidence="4" id="KW-1185">Reference proteome</keyword>
<dbReference type="Pfam" id="PF24626">
    <property type="entry name" value="SH3_Tf2-1"/>
    <property type="match status" value="1"/>
</dbReference>
<reference evidence="3 4" key="1">
    <citation type="journal article" date="2018" name="Front. Plant Sci.">
        <title>Red Clover (Trifolium pratense) and Zigzag Clover (T. medium) - A Picture of Genomic Similarities and Differences.</title>
        <authorList>
            <person name="Dluhosova J."/>
            <person name="Istvanek J."/>
            <person name="Nedelnik J."/>
            <person name="Repkova J."/>
        </authorList>
    </citation>
    <scope>NUCLEOTIDE SEQUENCE [LARGE SCALE GENOMIC DNA]</scope>
    <source>
        <strain evidence="4">cv. 10/8</strain>
        <tissue evidence="3">Leaf</tissue>
    </source>
</reference>
<evidence type="ECO:0000313" key="4">
    <source>
        <dbReference type="Proteomes" id="UP000265520"/>
    </source>
</evidence>
<dbReference type="PANTHER" id="PTHR45835:SF99">
    <property type="entry name" value="CHROMO DOMAIN-CONTAINING PROTEIN-RELATED"/>
    <property type="match status" value="1"/>
</dbReference>
<feature type="region of interest" description="Disordered" evidence="1">
    <location>
        <begin position="233"/>
        <end position="253"/>
    </location>
</feature>
<dbReference type="PANTHER" id="PTHR45835">
    <property type="entry name" value="YALI0A06105P"/>
    <property type="match status" value="1"/>
</dbReference>
<evidence type="ECO:0000256" key="1">
    <source>
        <dbReference type="SAM" id="MobiDB-lite"/>
    </source>
</evidence>
<proteinExistence type="predicted"/>
<accession>A0A392P655</accession>
<name>A0A392P655_9FABA</name>
<feature type="compositionally biased region" description="Basic and acidic residues" evidence="1">
    <location>
        <begin position="237"/>
        <end position="253"/>
    </location>
</feature>
<comment type="caution">
    <text evidence="3">The sequence shown here is derived from an EMBL/GenBank/DDBJ whole genome shotgun (WGS) entry which is preliminary data.</text>
</comment>
<dbReference type="InterPro" id="IPR012337">
    <property type="entry name" value="RNaseH-like_sf"/>
</dbReference>